<dbReference type="SMART" id="SM00347">
    <property type="entry name" value="HTH_MARR"/>
    <property type="match status" value="1"/>
</dbReference>
<dbReference type="Proteomes" id="UP000283709">
    <property type="component" value="Unassembled WGS sequence"/>
</dbReference>
<evidence type="ECO:0000256" key="1">
    <source>
        <dbReference type="ARBA" id="ARBA00023015"/>
    </source>
</evidence>
<dbReference type="GO" id="GO:0003677">
    <property type="term" value="F:DNA binding"/>
    <property type="evidence" value="ECO:0007669"/>
    <property type="project" value="UniProtKB-KW"/>
</dbReference>
<dbReference type="AlphaFoldDB" id="A0A3R7IM61"/>
<comment type="caution">
    <text evidence="5">The sequence shown here is derived from an EMBL/GenBank/DDBJ whole genome shotgun (WGS) entry which is preliminary data.</text>
</comment>
<evidence type="ECO:0000259" key="4">
    <source>
        <dbReference type="PROSITE" id="PS50995"/>
    </source>
</evidence>
<gene>
    <name evidence="5" type="ORF">BCY88_27225</name>
</gene>
<keyword evidence="1" id="KW-0805">Transcription regulation</keyword>
<organism evidence="5 6">
    <name type="scientific">Paraburkholderia fungorum</name>
    <dbReference type="NCBI Taxonomy" id="134537"/>
    <lineage>
        <taxon>Bacteria</taxon>
        <taxon>Pseudomonadati</taxon>
        <taxon>Pseudomonadota</taxon>
        <taxon>Betaproteobacteria</taxon>
        <taxon>Burkholderiales</taxon>
        <taxon>Burkholderiaceae</taxon>
        <taxon>Paraburkholderia</taxon>
    </lineage>
</organism>
<reference evidence="5 6" key="1">
    <citation type="submission" date="2016-07" db="EMBL/GenBank/DDBJ databases">
        <title>Genome analysis of Burkholderia fungorum ES3-20.</title>
        <authorList>
            <person name="Xu D."/>
            <person name="Yao R."/>
            <person name="Zheng S."/>
        </authorList>
    </citation>
    <scope>NUCLEOTIDE SEQUENCE [LARGE SCALE GENOMIC DNA]</scope>
    <source>
        <strain evidence="5 6">ES3-20</strain>
    </source>
</reference>
<evidence type="ECO:0000313" key="5">
    <source>
        <dbReference type="EMBL" id="RKF45410.1"/>
    </source>
</evidence>
<keyword evidence="3" id="KW-0804">Transcription</keyword>
<dbReference type="GO" id="GO:0003700">
    <property type="term" value="F:DNA-binding transcription factor activity"/>
    <property type="evidence" value="ECO:0007669"/>
    <property type="project" value="InterPro"/>
</dbReference>
<dbReference type="InterPro" id="IPR000835">
    <property type="entry name" value="HTH_MarR-typ"/>
</dbReference>
<dbReference type="InterPro" id="IPR036388">
    <property type="entry name" value="WH-like_DNA-bd_sf"/>
</dbReference>
<sequence length="154" mass="16867">MSSESHIEDSGRPMRLIGQVYRTFARLADAPLRQLGFAMGQLPVLVTLKKGGALSQAELARVAQVEQSSMAQLLSRMERDGLVKRVPDPADGRSRLISLTPRAAKQMPNGKLVMDEVCDTALTGFTPEERVQLLGLLQRIDANLERALADRDNG</sequence>
<dbReference type="PANTHER" id="PTHR42756:SF1">
    <property type="entry name" value="TRANSCRIPTIONAL REPRESSOR OF EMRAB OPERON"/>
    <property type="match status" value="1"/>
</dbReference>
<keyword evidence="2" id="KW-0238">DNA-binding</keyword>
<dbReference type="Pfam" id="PF12802">
    <property type="entry name" value="MarR_2"/>
    <property type="match status" value="1"/>
</dbReference>
<dbReference type="PANTHER" id="PTHR42756">
    <property type="entry name" value="TRANSCRIPTIONAL REGULATOR, MARR"/>
    <property type="match status" value="1"/>
</dbReference>
<protein>
    <submittedName>
        <fullName evidence="5">MarR family transcriptional regulator</fullName>
    </submittedName>
</protein>
<dbReference type="RefSeq" id="WP_120345479.1">
    <property type="nucleotide sequence ID" value="NZ_MCAS01000016.1"/>
</dbReference>
<dbReference type="OrthoDB" id="9179698at2"/>
<dbReference type="PRINTS" id="PR00598">
    <property type="entry name" value="HTHMARR"/>
</dbReference>
<dbReference type="PROSITE" id="PS50995">
    <property type="entry name" value="HTH_MARR_2"/>
    <property type="match status" value="1"/>
</dbReference>
<dbReference type="Gene3D" id="1.10.10.10">
    <property type="entry name" value="Winged helix-like DNA-binding domain superfamily/Winged helix DNA-binding domain"/>
    <property type="match status" value="1"/>
</dbReference>
<name>A0A3R7IM61_9BURK</name>
<proteinExistence type="predicted"/>
<evidence type="ECO:0000256" key="3">
    <source>
        <dbReference type="ARBA" id="ARBA00023163"/>
    </source>
</evidence>
<feature type="domain" description="HTH marR-type" evidence="4">
    <location>
        <begin position="10"/>
        <end position="142"/>
    </location>
</feature>
<evidence type="ECO:0000313" key="6">
    <source>
        <dbReference type="Proteomes" id="UP000283709"/>
    </source>
</evidence>
<dbReference type="SUPFAM" id="SSF46785">
    <property type="entry name" value="Winged helix' DNA-binding domain"/>
    <property type="match status" value="1"/>
</dbReference>
<dbReference type="EMBL" id="MCAS01000016">
    <property type="protein sequence ID" value="RKF45410.1"/>
    <property type="molecule type" value="Genomic_DNA"/>
</dbReference>
<accession>A0A3R7IM61</accession>
<dbReference type="InterPro" id="IPR036390">
    <property type="entry name" value="WH_DNA-bd_sf"/>
</dbReference>
<evidence type="ECO:0000256" key="2">
    <source>
        <dbReference type="ARBA" id="ARBA00023125"/>
    </source>
</evidence>